<evidence type="ECO:0000313" key="2">
    <source>
        <dbReference type="Proteomes" id="UP000199451"/>
    </source>
</evidence>
<dbReference type="AlphaFoldDB" id="A0A1G9VR01"/>
<gene>
    <name evidence="1" type="ORF">SAMN04487949_2472</name>
</gene>
<dbReference type="Proteomes" id="UP000199451">
    <property type="component" value="Unassembled WGS sequence"/>
</dbReference>
<sequence length="136" mass="15358">MDCGQSDEKRLTHSFGRLPVQAEQAFMPLASKMLSMSKVTTLGGLEPFDYVQILLSDERQIEGRATAIDYVPNESLRLELRPRHSGVRYELVAEHGGTRWSPVHVRRCDTEADETEWEDLSNVRGVTVREDTPASV</sequence>
<dbReference type="STRING" id="660521.SAMN04487949_2472"/>
<keyword evidence="2" id="KW-1185">Reference proteome</keyword>
<protein>
    <submittedName>
        <fullName evidence="1">Uncharacterized protein</fullName>
    </submittedName>
</protein>
<proteinExistence type="predicted"/>
<dbReference type="EMBL" id="FNHL01000003">
    <property type="protein sequence ID" value="SDM74570.1"/>
    <property type="molecule type" value="Genomic_DNA"/>
</dbReference>
<accession>A0A1G9VR01</accession>
<reference evidence="2" key="1">
    <citation type="submission" date="2016-10" db="EMBL/GenBank/DDBJ databases">
        <authorList>
            <person name="Varghese N."/>
            <person name="Submissions S."/>
        </authorList>
    </citation>
    <scope>NUCLEOTIDE SEQUENCE [LARGE SCALE GENOMIC DNA]</scope>
    <source>
        <strain evidence="2">CGMCC 1.10119</strain>
    </source>
</reference>
<evidence type="ECO:0000313" key="1">
    <source>
        <dbReference type="EMBL" id="SDM74570.1"/>
    </source>
</evidence>
<organism evidence="1 2">
    <name type="scientific">Halogranum gelatinilyticum</name>
    <dbReference type="NCBI Taxonomy" id="660521"/>
    <lineage>
        <taxon>Archaea</taxon>
        <taxon>Methanobacteriati</taxon>
        <taxon>Methanobacteriota</taxon>
        <taxon>Stenosarchaea group</taxon>
        <taxon>Halobacteria</taxon>
        <taxon>Halobacteriales</taxon>
        <taxon>Haloferacaceae</taxon>
    </lineage>
</organism>
<name>A0A1G9VR01_9EURY</name>